<dbReference type="InterPro" id="IPR050965">
    <property type="entry name" value="UPF0336/Enoyl-CoA_hydratase"/>
</dbReference>
<dbReference type="InterPro" id="IPR002539">
    <property type="entry name" value="MaoC-like_dom"/>
</dbReference>
<dbReference type="CDD" id="cd03449">
    <property type="entry name" value="R_hydratase"/>
    <property type="match status" value="1"/>
</dbReference>
<organism evidence="2">
    <name type="scientific">Acinetobacter baumannii</name>
    <dbReference type="NCBI Taxonomy" id="470"/>
    <lineage>
        <taxon>Bacteria</taxon>
        <taxon>Pseudomonadati</taxon>
        <taxon>Pseudomonadota</taxon>
        <taxon>Gammaproteobacteria</taxon>
        <taxon>Moraxellales</taxon>
        <taxon>Moraxellaceae</taxon>
        <taxon>Acinetobacter</taxon>
        <taxon>Acinetobacter calcoaceticus/baumannii complex</taxon>
    </lineage>
</organism>
<feature type="domain" description="MaoC-like" evidence="1">
    <location>
        <begin position="16"/>
        <end position="110"/>
    </location>
</feature>
<dbReference type="PANTHER" id="PTHR43437:SF3">
    <property type="entry name" value="HYDROXYACYL-THIOESTER DEHYDRATASE TYPE 2, MITOCHONDRIAL"/>
    <property type="match status" value="1"/>
</dbReference>
<dbReference type="AlphaFoldDB" id="A0A2Z2H157"/>
<dbReference type="EMBL" id="KY434633">
    <property type="protein sequence ID" value="ARR95931.1"/>
    <property type="molecule type" value="Genomic_DNA"/>
</dbReference>
<accession>A0A2Z2H157</accession>
<dbReference type="PANTHER" id="PTHR43437">
    <property type="entry name" value="HYDROXYACYL-THIOESTER DEHYDRATASE TYPE 2, MITOCHONDRIAL-RELATED"/>
    <property type="match status" value="1"/>
</dbReference>
<sequence length="135" mass="15186">MLLISEYKIGMFAELTKSFSDEDIYLFAKLSGDINPVHLDENYAEKTIFGARIVHGALVSSIFSTIFANNLPGAGCIYLKSENKFLKPVYLNEPVHFKVEITDVIKEKKRVIFKTSAISKDMECIVGTAELYIPE</sequence>
<dbReference type="SUPFAM" id="SSF54637">
    <property type="entry name" value="Thioesterase/thiol ester dehydrase-isomerase"/>
    <property type="match status" value="1"/>
</dbReference>
<dbReference type="Gene3D" id="3.10.129.10">
    <property type="entry name" value="Hotdog Thioesterase"/>
    <property type="match status" value="1"/>
</dbReference>
<evidence type="ECO:0000259" key="1">
    <source>
        <dbReference type="Pfam" id="PF01575"/>
    </source>
</evidence>
<reference evidence="2" key="1">
    <citation type="journal article" date="2013" name="PLoS ONE">
        <title>Variation in the Complex Carbohydrate Biosynthesis Loci of Acinetobacter baumannii Genomes.</title>
        <authorList>
            <person name="Kenyon J.J."/>
            <person name="Hall R.M."/>
        </authorList>
    </citation>
    <scope>NUCLEOTIDE SEQUENCE</scope>
    <source>
        <strain evidence="2">BAL_030</strain>
    </source>
</reference>
<name>A0A2Z2H157_ACIBA</name>
<dbReference type="GO" id="GO:0019171">
    <property type="term" value="F:(3R)-hydroxyacyl-[acyl-carrier-protein] dehydratase activity"/>
    <property type="evidence" value="ECO:0007669"/>
    <property type="project" value="TreeGrafter"/>
</dbReference>
<dbReference type="InterPro" id="IPR029069">
    <property type="entry name" value="HotDog_dom_sf"/>
</dbReference>
<proteinExistence type="predicted"/>
<evidence type="ECO:0000313" key="2">
    <source>
        <dbReference type="EMBL" id="ARR95931.1"/>
    </source>
</evidence>
<dbReference type="Pfam" id="PF01575">
    <property type="entry name" value="MaoC_dehydratas"/>
    <property type="match status" value="1"/>
</dbReference>
<dbReference type="GO" id="GO:0006633">
    <property type="term" value="P:fatty acid biosynthetic process"/>
    <property type="evidence" value="ECO:0007669"/>
    <property type="project" value="TreeGrafter"/>
</dbReference>
<dbReference type="RefSeq" id="WP_033854361.1">
    <property type="nucleotide sequence ID" value="NZ_JAVLUM010000032.1"/>
</dbReference>
<protein>
    <recommendedName>
        <fullName evidence="1">MaoC-like domain-containing protein</fullName>
    </recommendedName>
</protein>
<reference evidence="2" key="2">
    <citation type="submission" date="2017-01" db="EMBL/GenBank/DDBJ databases">
        <authorList>
            <person name="Mah S.A."/>
            <person name="Swanson W.J."/>
            <person name="Moy G.W."/>
            <person name="Vacquier V.D."/>
        </authorList>
    </citation>
    <scope>NUCLEOTIDE SEQUENCE</scope>
    <source>
        <strain evidence="2">BAL_030</strain>
    </source>
</reference>